<keyword evidence="13" id="KW-0175">Coiled coil</keyword>
<dbReference type="EC" id="2.7.13.3" evidence="3"/>
<feature type="coiled-coil region" evidence="13">
    <location>
        <begin position="317"/>
        <end position="344"/>
    </location>
</feature>
<keyword evidence="5" id="KW-0597">Phosphoprotein</keyword>
<dbReference type="Gene3D" id="1.10.287.130">
    <property type="match status" value="1"/>
</dbReference>
<dbReference type="InterPro" id="IPR004358">
    <property type="entry name" value="Sig_transdc_His_kin-like_C"/>
</dbReference>
<dbReference type="InterPro" id="IPR029150">
    <property type="entry name" value="dCache_3"/>
</dbReference>
<evidence type="ECO:0000256" key="4">
    <source>
        <dbReference type="ARBA" id="ARBA00022475"/>
    </source>
</evidence>
<dbReference type="Pfam" id="PF14827">
    <property type="entry name" value="dCache_3"/>
    <property type="match status" value="1"/>
</dbReference>
<evidence type="ECO:0000256" key="9">
    <source>
        <dbReference type="ARBA" id="ARBA00022777"/>
    </source>
</evidence>
<dbReference type="Gene3D" id="3.30.450.20">
    <property type="entry name" value="PAS domain"/>
    <property type="match status" value="1"/>
</dbReference>
<keyword evidence="11 14" id="KW-1133">Transmembrane helix</keyword>
<dbReference type="AlphaFoldDB" id="A0A4R1KCK1"/>
<keyword evidence="9 16" id="KW-0418">Kinase</keyword>
<evidence type="ECO:0000256" key="14">
    <source>
        <dbReference type="SAM" id="Phobius"/>
    </source>
</evidence>
<dbReference type="PRINTS" id="PR00344">
    <property type="entry name" value="BCTRLSENSOR"/>
</dbReference>
<evidence type="ECO:0000313" key="16">
    <source>
        <dbReference type="EMBL" id="TCK62265.1"/>
    </source>
</evidence>
<evidence type="ECO:0000256" key="8">
    <source>
        <dbReference type="ARBA" id="ARBA00022741"/>
    </source>
</evidence>
<sequence length="609" mass="68476">MKVKNRTIFMLAGILAVVTCVYLLDEWYRFNKHLELLRKDNVIAVSKLFKMLPDRADKVLRAYTHLIVTDKDVITSFEKGDRKELNTLLQPYVKLLNESFPKSTSVLTFHSAEGKVFLRTLVPEIYGDISANYRPMLRDVLKTGQPASGLEVCTKIMGFRHMTPVVRDGKLIGVLEVGTDISFMASRLQAVSSIKSAVMVNQFVASRLKLKTGDNGRAVYYNDSVIPSDVLFESGRKDVLKKSINYGGDRYDILGDFSLHDYSGSDLGQFVFLVKAGSMEGWMRSHLLHVFIIGGLGALLMIFVARKGIIDSVAELEKSHEAVLNELRLTNHNLEEKIRREVENCRIKDQIINQQQKVADMGLMLSALAHHWRQPINAVGLYVQDLADAYRNGDLNMQYIDEFEKNNMQLLNKLSESIDKYRTFFEPSVEKERFDVVEILKETGEILRATLSSQDVKLTMTCRCGDSDFDCMLSEKSPACENGYGHINGFLNEFKQTLLNLLYNSVDAIRARYAAQDCEHDGLIAVTMIADDNTIRISVADNGTGISDEIMDKVFNPFYTTKEAGKGTGIGLYMAKTVIEKYMCGSLTAKNNGRGVTMEIVLPKNSPCM</sequence>
<dbReference type="CDD" id="cd00075">
    <property type="entry name" value="HATPase"/>
    <property type="match status" value="1"/>
</dbReference>
<dbReference type="Proteomes" id="UP000294614">
    <property type="component" value="Unassembled WGS sequence"/>
</dbReference>
<feature type="transmembrane region" description="Helical" evidence="14">
    <location>
        <begin position="6"/>
        <end position="24"/>
    </location>
</feature>
<dbReference type="RefSeq" id="WP_132872196.1">
    <property type="nucleotide sequence ID" value="NZ_SMGG01000003.1"/>
</dbReference>
<evidence type="ECO:0000256" key="10">
    <source>
        <dbReference type="ARBA" id="ARBA00022840"/>
    </source>
</evidence>
<dbReference type="GO" id="GO:0005886">
    <property type="term" value="C:plasma membrane"/>
    <property type="evidence" value="ECO:0007669"/>
    <property type="project" value="UniProtKB-SubCell"/>
</dbReference>
<protein>
    <recommendedName>
        <fullName evidence="3">histidine kinase</fullName>
        <ecNumber evidence="3">2.7.13.3</ecNumber>
    </recommendedName>
</protein>
<evidence type="ECO:0000256" key="6">
    <source>
        <dbReference type="ARBA" id="ARBA00022679"/>
    </source>
</evidence>
<dbReference type="InterPro" id="IPR005467">
    <property type="entry name" value="His_kinase_dom"/>
</dbReference>
<keyword evidence="8" id="KW-0547">Nucleotide-binding</keyword>
<keyword evidence="6" id="KW-0808">Transferase</keyword>
<dbReference type="SMART" id="SM00387">
    <property type="entry name" value="HATPase_c"/>
    <property type="match status" value="1"/>
</dbReference>
<dbReference type="InterPro" id="IPR029151">
    <property type="entry name" value="Sensor-like_sf"/>
</dbReference>
<evidence type="ECO:0000256" key="7">
    <source>
        <dbReference type="ARBA" id="ARBA00022692"/>
    </source>
</evidence>
<evidence type="ECO:0000259" key="15">
    <source>
        <dbReference type="PROSITE" id="PS50109"/>
    </source>
</evidence>
<organism evidence="16 17">
    <name type="scientific">Seleniivibrio woodruffii</name>
    <dbReference type="NCBI Taxonomy" id="1078050"/>
    <lineage>
        <taxon>Bacteria</taxon>
        <taxon>Pseudomonadati</taxon>
        <taxon>Deferribacterota</taxon>
        <taxon>Deferribacteres</taxon>
        <taxon>Deferribacterales</taxon>
        <taxon>Geovibrionaceae</taxon>
        <taxon>Seleniivibrio</taxon>
    </lineage>
</organism>
<keyword evidence="7 14" id="KW-0812">Transmembrane</keyword>
<feature type="domain" description="Histidine kinase" evidence="15">
    <location>
        <begin position="367"/>
        <end position="606"/>
    </location>
</feature>
<gene>
    <name evidence="16" type="ORF">C8D98_0786</name>
</gene>
<dbReference type="GO" id="GO:0000155">
    <property type="term" value="F:phosphorelay sensor kinase activity"/>
    <property type="evidence" value="ECO:0007669"/>
    <property type="project" value="InterPro"/>
</dbReference>
<name>A0A4R1KCK1_9BACT</name>
<keyword evidence="14" id="KW-0472">Membrane</keyword>
<dbReference type="PROSITE" id="PS50109">
    <property type="entry name" value="HIS_KIN"/>
    <property type="match status" value="1"/>
</dbReference>
<evidence type="ECO:0000256" key="12">
    <source>
        <dbReference type="ARBA" id="ARBA00023012"/>
    </source>
</evidence>
<evidence type="ECO:0000256" key="1">
    <source>
        <dbReference type="ARBA" id="ARBA00000085"/>
    </source>
</evidence>
<dbReference type="SUPFAM" id="SSF47384">
    <property type="entry name" value="Homodimeric domain of signal transducing histidine kinase"/>
    <property type="match status" value="1"/>
</dbReference>
<dbReference type="Gene3D" id="3.30.565.10">
    <property type="entry name" value="Histidine kinase-like ATPase, C-terminal domain"/>
    <property type="match status" value="1"/>
</dbReference>
<reference evidence="16 17" key="1">
    <citation type="submission" date="2019-03" db="EMBL/GenBank/DDBJ databases">
        <title>Genomic Encyclopedia of Type Strains, Phase IV (KMG-IV): sequencing the most valuable type-strain genomes for metagenomic binning, comparative biology and taxonomic classification.</title>
        <authorList>
            <person name="Goeker M."/>
        </authorList>
    </citation>
    <scope>NUCLEOTIDE SEQUENCE [LARGE SCALE GENOMIC DNA]</scope>
    <source>
        <strain evidence="16 17">DSM 24984</strain>
    </source>
</reference>
<comment type="subcellular location">
    <subcellularLocation>
        <location evidence="2">Cell membrane</location>
        <topology evidence="2">Multi-pass membrane protein</topology>
    </subcellularLocation>
</comment>
<keyword evidence="17" id="KW-1185">Reference proteome</keyword>
<proteinExistence type="predicted"/>
<dbReference type="InterPro" id="IPR003594">
    <property type="entry name" value="HATPase_dom"/>
</dbReference>
<evidence type="ECO:0000256" key="5">
    <source>
        <dbReference type="ARBA" id="ARBA00022553"/>
    </source>
</evidence>
<evidence type="ECO:0000313" key="17">
    <source>
        <dbReference type="Proteomes" id="UP000294614"/>
    </source>
</evidence>
<dbReference type="InterPro" id="IPR036097">
    <property type="entry name" value="HisK_dim/P_sf"/>
</dbReference>
<evidence type="ECO:0000256" key="3">
    <source>
        <dbReference type="ARBA" id="ARBA00012438"/>
    </source>
</evidence>
<evidence type="ECO:0000256" key="2">
    <source>
        <dbReference type="ARBA" id="ARBA00004651"/>
    </source>
</evidence>
<comment type="caution">
    <text evidence="16">The sequence shown here is derived from an EMBL/GenBank/DDBJ whole genome shotgun (WGS) entry which is preliminary data.</text>
</comment>
<evidence type="ECO:0000256" key="13">
    <source>
        <dbReference type="SAM" id="Coils"/>
    </source>
</evidence>
<comment type="catalytic activity">
    <reaction evidence="1">
        <text>ATP + protein L-histidine = ADP + protein N-phospho-L-histidine.</text>
        <dbReference type="EC" id="2.7.13.3"/>
    </reaction>
</comment>
<dbReference type="EMBL" id="SMGG01000003">
    <property type="protein sequence ID" value="TCK62265.1"/>
    <property type="molecule type" value="Genomic_DNA"/>
</dbReference>
<keyword evidence="10" id="KW-0067">ATP-binding</keyword>
<dbReference type="OrthoDB" id="9815833at2"/>
<accession>A0A4R1KCK1</accession>
<dbReference type="InterPro" id="IPR036890">
    <property type="entry name" value="HATPase_C_sf"/>
</dbReference>
<dbReference type="PANTHER" id="PTHR43065">
    <property type="entry name" value="SENSOR HISTIDINE KINASE"/>
    <property type="match status" value="1"/>
</dbReference>
<keyword evidence="12" id="KW-0902">Two-component regulatory system</keyword>
<dbReference type="PANTHER" id="PTHR43065:SF10">
    <property type="entry name" value="PEROXIDE STRESS-ACTIVATED HISTIDINE KINASE MAK3"/>
    <property type="match status" value="1"/>
</dbReference>
<dbReference type="SUPFAM" id="SSF55874">
    <property type="entry name" value="ATPase domain of HSP90 chaperone/DNA topoisomerase II/histidine kinase"/>
    <property type="match status" value="1"/>
</dbReference>
<dbReference type="SUPFAM" id="SSF103190">
    <property type="entry name" value="Sensory domain-like"/>
    <property type="match status" value="1"/>
</dbReference>
<evidence type="ECO:0000256" key="11">
    <source>
        <dbReference type="ARBA" id="ARBA00022989"/>
    </source>
</evidence>
<dbReference type="Pfam" id="PF02518">
    <property type="entry name" value="HATPase_c"/>
    <property type="match status" value="1"/>
</dbReference>
<keyword evidence="4" id="KW-1003">Cell membrane</keyword>
<dbReference type="GO" id="GO:0005524">
    <property type="term" value="F:ATP binding"/>
    <property type="evidence" value="ECO:0007669"/>
    <property type="project" value="UniProtKB-KW"/>
</dbReference>